<dbReference type="PANTHER" id="PTHR30469:SF38">
    <property type="entry name" value="HLYD FAMILY SECRETION PROTEIN"/>
    <property type="match status" value="1"/>
</dbReference>
<accession>A0A382PIM0</accession>
<dbReference type="AlphaFoldDB" id="A0A382PIM0"/>
<dbReference type="PANTHER" id="PTHR30469">
    <property type="entry name" value="MULTIDRUG RESISTANCE PROTEIN MDTA"/>
    <property type="match status" value="1"/>
</dbReference>
<keyword evidence="1" id="KW-0472">Membrane</keyword>
<sequence>VNEKKALLGELSIDDTQRDTSNPLARWIVLATVAVALTVSGWFWFVSAVEPVLVDLVKAKPAIGQEKPRGETVLDASGYVTARRQATVSSKFTGKVTEVFIEEGVHVEANQLLAQLDNSSQLAQYNLIRAQLKASQSRLLEVEVQLNEAELQLTRTVQLSARQLASQSELDQAELLVKRL</sequence>
<evidence type="ECO:0000313" key="2">
    <source>
        <dbReference type="EMBL" id="SVC73229.1"/>
    </source>
</evidence>
<dbReference type="EMBL" id="UINC01107678">
    <property type="protein sequence ID" value="SVC73229.1"/>
    <property type="molecule type" value="Genomic_DNA"/>
</dbReference>
<feature type="non-terminal residue" evidence="2">
    <location>
        <position position="180"/>
    </location>
</feature>
<proteinExistence type="predicted"/>
<dbReference type="Gene3D" id="1.10.287.470">
    <property type="entry name" value="Helix hairpin bin"/>
    <property type="match status" value="1"/>
</dbReference>
<feature type="transmembrane region" description="Helical" evidence="1">
    <location>
        <begin position="27"/>
        <end position="45"/>
    </location>
</feature>
<dbReference type="SUPFAM" id="SSF111369">
    <property type="entry name" value="HlyD-like secretion proteins"/>
    <property type="match status" value="1"/>
</dbReference>
<keyword evidence="1" id="KW-0812">Transmembrane</keyword>
<dbReference type="GO" id="GO:1990281">
    <property type="term" value="C:efflux pump complex"/>
    <property type="evidence" value="ECO:0007669"/>
    <property type="project" value="TreeGrafter"/>
</dbReference>
<evidence type="ECO:0000256" key="1">
    <source>
        <dbReference type="SAM" id="Phobius"/>
    </source>
</evidence>
<feature type="non-terminal residue" evidence="2">
    <location>
        <position position="1"/>
    </location>
</feature>
<gene>
    <name evidence="2" type="ORF">METZ01_LOCUS326083</name>
</gene>
<name>A0A382PIM0_9ZZZZ</name>
<dbReference type="Gene3D" id="2.40.50.100">
    <property type="match status" value="1"/>
</dbReference>
<reference evidence="2" key="1">
    <citation type="submission" date="2018-05" db="EMBL/GenBank/DDBJ databases">
        <authorList>
            <person name="Lanie J.A."/>
            <person name="Ng W.-L."/>
            <person name="Kazmierczak K.M."/>
            <person name="Andrzejewski T.M."/>
            <person name="Davidsen T.M."/>
            <person name="Wayne K.J."/>
            <person name="Tettelin H."/>
            <person name="Glass J.I."/>
            <person name="Rusch D."/>
            <person name="Podicherti R."/>
            <person name="Tsui H.-C.T."/>
            <person name="Winkler M.E."/>
        </authorList>
    </citation>
    <scope>NUCLEOTIDE SEQUENCE</scope>
</reference>
<keyword evidence="1" id="KW-1133">Transmembrane helix</keyword>
<organism evidence="2">
    <name type="scientific">marine metagenome</name>
    <dbReference type="NCBI Taxonomy" id="408172"/>
    <lineage>
        <taxon>unclassified sequences</taxon>
        <taxon>metagenomes</taxon>
        <taxon>ecological metagenomes</taxon>
    </lineage>
</organism>
<dbReference type="GO" id="GO:0015562">
    <property type="term" value="F:efflux transmembrane transporter activity"/>
    <property type="evidence" value="ECO:0007669"/>
    <property type="project" value="TreeGrafter"/>
</dbReference>
<protein>
    <submittedName>
        <fullName evidence="2">Uncharacterized protein</fullName>
    </submittedName>
</protein>